<dbReference type="AlphaFoldDB" id="A0A812QPC1"/>
<evidence type="ECO:0000313" key="2">
    <source>
        <dbReference type="EMBL" id="CAE7397111.1"/>
    </source>
</evidence>
<name>A0A812QPC1_9DINO</name>
<comment type="caution">
    <text evidence="2">The sequence shown here is derived from an EMBL/GenBank/DDBJ whole genome shotgun (WGS) entry which is preliminary data.</text>
</comment>
<dbReference type="Proteomes" id="UP000601435">
    <property type="component" value="Unassembled WGS sequence"/>
</dbReference>
<organism evidence="2 3">
    <name type="scientific">Symbiodinium necroappetens</name>
    <dbReference type="NCBI Taxonomy" id="1628268"/>
    <lineage>
        <taxon>Eukaryota</taxon>
        <taxon>Sar</taxon>
        <taxon>Alveolata</taxon>
        <taxon>Dinophyceae</taxon>
        <taxon>Suessiales</taxon>
        <taxon>Symbiodiniaceae</taxon>
        <taxon>Symbiodinium</taxon>
    </lineage>
</organism>
<dbReference type="EMBL" id="CAJNJA010017232">
    <property type="protein sequence ID" value="CAE7397111.1"/>
    <property type="molecule type" value="Genomic_DNA"/>
</dbReference>
<proteinExistence type="predicted"/>
<accession>A0A812QPC1</accession>
<gene>
    <name evidence="2" type="primary">Wdr16</name>
    <name evidence="2" type="ORF">SNEC2469_LOCUS10839</name>
</gene>
<evidence type="ECO:0000313" key="3">
    <source>
        <dbReference type="Proteomes" id="UP000601435"/>
    </source>
</evidence>
<sequence>EVLSCLSRYYEAYLAASHVGKLSMKPLDYETDFLINPRWLRLDKRAASMILASIPEAVKTDILAARFAGTLPMLARVVVLYRPGSVAERQQILQALESPSVARSPSDAVNELRKWSRWVARALDMGLQPPDPSVLIKGLDGMTRSVLGDYSDVAFRISMLRYNLEVDTRPTIKGAQDLQQALLSELEQVAFRQDSGSPTSKAKAGVAKAPAQAHVAMVTTEATSVLPTPAEPIAFFNFRGLYFELLDGILDCGSTRRWSDELQNLGVILLKVGFRSKPPISRTLLVQASKGGASSGPIVPSGALVQDLGCQVSWTRRGGLTIRRPEHGVIKPTMVGRCSQALDLIYEIECEKLRELRSAMLVQIAINRSKAEDLSMIAGAYRCLLWGAATGRIDGFFGSPPLKPELIQKMMWLVTVAHEPHVPQADEPHVPQTDEPHVPQADEPHVPQAGGLVSMLDDSGLDLCDDGSGVGPVPLGDETDPMEEVPEKRVRGGVECDDELRGLSQEEFERICREVDTEMEFVTVYLARPLRTRTSVEVTSSAQELILRLKSEGLYVSRVHSHRARELRVQPLRRWLLGYLHGGQAPQSNGRAEAAVKWTKAAVERLLSAASLGKENWAVAANYATQEQFERVLKGSSSMLPFGTKVHVRSKVYGTGGRYDLDSRWKAGRYVGPSLEVRGGHVIRFDNGAFMTSTHLRPYLVDSDQIVDLEEYEVRLPNPERRLRAKTGAPAVENDYQEVDTPIDPDHPAELYAKDLREEEILYAEPMETLAMMLPTTTATPKRFGPQAQTQKVWMVGAFVLVHGGIAGVKNATSSFSYSTRVLVRYVKQLDPTHKFNSLAITVDTEAKQHVDAHNVGMNLIAGLSRFKGGGVEVEEPDGVKLLELDGAHTHQVFNPKYRHSTRTRLIYFAALALIGSHIFPNLLLEDNIVIPQTKWVDLEVAIQDLEDRAARLRELAYGISLRDQVSVFLDNVHEELVQAERVKSAICLSAVKASQDPTPEEEIDYESLLDSLEGDLQVVHTVRHRCAGHWIGGLQPSAKKWKLYSPGGLRRATIEEARQLEGVGRCHQ</sequence>
<reference evidence="2" key="1">
    <citation type="submission" date="2021-02" db="EMBL/GenBank/DDBJ databases">
        <authorList>
            <person name="Dougan E. K."/>
            <person name="Rhodes N."/>
            <person name="Thang M."/>
            <person name="Chan C."/>
        </authorList>
    </citation>
    <scope>NUCLEOTIDE SEQUENCE</scope>
</reference>
<feature type="region of interest" description="Disordered" evidence="1">
    <location>
        <begin position="472"/>
        <end position="491"/>
    </location>
</feature>
<feature type="non-terminal residue" evidence="2">
    <location>
        <position position="1"/>
    </location>
</feature>
<protein>
    <submittedName>
        <fullName evidence="2">Wdr16 protein</fullName>
    </submittedName>
</protein>
<keyword evidence="3" id="KW-1185">Reference proteome</keyword>
<evidence type="ECO:0000256" key="1">
    <source>
        <dbReference type="SAM" id="MobiDB-lite"/>
    </source>
</evidence>
<dbReference type="OrthoDB" id="166668at2759"/>